<dbReference type="eggNOG" id="COG1055">
    <property type="taxonomic scope" value="Bacteria"/>
</dbReference>
<dbReference type="GO" id="GO:0005886">
    <property type="term" value="C:plasma membrane"/>
    <property type="evidence" value="ECO:0007669"/>
    <property type="project" value="UniProtKB-SubCell"/>
</dbReference>
<feature type="domain" description="Citrate transporter-like" evidence="9">
    <location>
        <begin position="24"/>
        <end position="379"/>
    </location>
</feature>
<sequence>MLNMEQHIAYWQVIAAVVIFLTSYAIIVSEKINRSIIALCGALLMIILGIVDLHDAYTEHIHWATIFLLLGMMILVGITNKSGIFQYIAVKTAQSAKGDPVKVLVRLALLTAVGAAFIDNVTTVLLITPITIGIARVLHVRPFPFLITEIFICNIGGAATLVGDPPNIMIGVAADISFNDFLFHITPIIIIITLITIAFLKFSFGRQLHVEEQYKQQLMDIDAKEYIRDMVLAKKSLFVFTLTLLGFVLHQFVHLEPAVVALSGATLLMLIGVKEGDLEEVFHTVEWVTIFFFAGLFILVGGLVEVGIIGKAASWMIEVTGGDMGLTSLVIMWGAGLASAFIDNIPLVATMIPMLQDMIVQLSLPQVEASTLWWSLSLGACLGGNGTLIASSANLIVASIAAKEEAPISFIEFLKVSILVTLMSLVLATVYVYVVFIKLGFA</sequence>
<feature type="transmembrane region" description="Helical" evidence="8">
    <location>
        <begin position="287"/>
        <end position="309"/>
    </location>
</feature>
<keyword evidence="6 8" id="KW-1133">Transmembrane helix</keyword>
<dbReference type="AlphaFoldDB" id="F0T274"/>
<keyword evidence="11" id="KW-1185">Reference proteome</keyword>
<evidence type="ECO:0000313" key="10">
    <source>
        <dbReference type="EMBL" id="ADY57502.1"/>
    </source>
</evidence>
<feature type="transmembrane region" description="Helical" evidence="8">
    <location>
        <begin position="143"/>
        <end position="161"/>
    </location>
</feature>
<keyword evidence="3" id="KW-0813">Transport</keyword>
<gene>
    <name evidence="10" type="ordered locus">Sgly_3238</name>
</gene>
<proteinExistence type="inferred from homology"/>
<evidence type="ECO:0000256" key="5">
    <source>
        <dbReference type="ARBA" id="ARBA00022692"/>
    </source>
</evidence>
<evidence type="ECO:0000256" key="4">
    <source>
        <dbReference type="ARBA" id="ARBA00022475"/>
    </source>
</evidence>
<reference evidence="11" key="2">
    <citation type="submission" date="2011-02" db="EMBL/GenBank/DDBJ databases">
        <title>The complete genome of Syntrophobotulus glycolicus DSM 8271.</title>
        <authorList>
            <person name="Lucas S."/>
            <person name="Copeland A."/>
            <person name="Lapidus A."/>
            <person name="Bruce D."/>
            <person name="Goodwin L."/>
            <person name="Pitluck S."/>
            <person name="Kyrpides N."/>
            <person name="Mavromatis K."/>
            <person name="Pagani I."/>
            <person name="Ivanova N."/>
            <person name="Mikhailova N."/>
            <person name="Chertkov O."/>
            <person name="Held B."/>
            <person name="Detter J.C."/>
            <person name="Tapia R."/>
            <person name="Han C."/>
            <person name="Land M."/>
            <person name="Hauser L."/>
            <person name="Markowitz V."/>
            <person name="Cheng J.-F."/>
            <person name="Hugenholtz P."/>
            <person name="Woyke T."/>
            <person name="Wu D."/>
            <person name="Spring S."/>
            <person name="Schroeder M."/>
            <person name="Brambilla E."/>
            <person name="Klenk H.-P."/>
            <person name="Eisen J.A."/>
        </authorList>
    </citation>
    <scope>NUCLEOTIDE SEQUENCE [LARGE SCALE GENOMIC DNA]</scope>
    <source>
        <strain evidence="11">DSM 8271 / FlGlyR</strain>
    </source>
</reference>
<keyword evidence="7 8" id="KW-0472">Membrane</keyword>
<reference evidence="10 11" key="1">
    <citation type="journal article" date="2011" name="Stand. Genomic Sci.">
        <title>Complete genome sequence of Syntrophobotulus glycolicus type strain (FlGlyR).</title>
        <authorList>
            <person name="Han C."/>
            <person name="Mwirichia R."/>
            <person name="Chertkov O."/>
            <person name="Held B."/>
            <person name="Lapidus A."/>
            <person name="Nolan M."/>
            <person name="Lucas S."/>
            <person name="Hammon N."/>
            <person name="Deshpande S."/>
            <person name="Cheng J.F."/>
            <person name="Tapia R."/>
            <person name="Goodwin L."/>
            <person name="Pitluck S."/>
            <person name="Huntemann M."/>
            <person name="Liolios K."/>
            <person name="Ivanova N."/>
            <person name="Pagani I."/>
            <person name="Mavromatis K."/>
            <person name="Ovchinikova G."/>
            <person name="Pati A."/>
            <person name="Chen A."/>
            <person name="Palaniappan K."/>
            <person name="Land M."/>
            <person name="Hauser L."/>
            <person name="Brambilla E.M."/>
            <person name="Rohde M."/>
            <person name="Spring S."/>
            <person name="Sikorski J."/>
            <person name="Goker M."/>
            <person name="Woyke T."/>
            <person name="Bristow J."/>
            <person name="Eisen J.A."/>
            <person name="Markowitz V."/>
            <person name="Hugenholtz P."/>
            <person name="Kyrpides N.C."/>
            <person name="Klenk H.P."/>
            <person name="Detter J.C."/>
        </authorList>
    </citation>
    <scope>NUCLEOTIDE SEQUENCE [LARGE SCALE GENOMIC DNA]</scope>
    <source>
        <strain evidence="11">DSM 8271 / FlGlyR</strain>
    </source>
</reference>
<evidence type="ECO:0000256" key="2">
    <source>
        <dbReference type="ARBA" id="ARBA00009843"/>
    </source>
</evidence>
<dbReference type="STRING" id="645991.Sgly_3238"/>
<feature type="transmembrane region" description="Helical" evidence="8">
    <location>
        <begin position="330"/>
        <end position="352"/>
    </location>
</feature>
<dbReference type="KEGG" id="sgy:Sgly_3238"/>
<dbReference type="InterPro" id="IPR004680">
    <property type="entry name" value="Cit_transptr-like_dom"/>
</dbReference>
<dbReference type="PANTHER" id="PTHR43568:SF1">
    <property type="entry name" value="P PROTEIN"/>
    <property type="match status" value="1"/>
</dbReference>
<dbReference type="CDD" id="cd01116">
    <property type="entry name" value="P_permease"/>
    <property type="match status" value="1"/>
</dbReference>
<feature type="transmembrane region" description="Helical" evidence="8">
    <location>
        <begin position="181"/>
        <end position="200"/>
    </location>
</feature>
<name>F0T274_SYNGF</name>
<dbReference type="Proteomes" id="UP000007488">
    <property type="component" value="Chromosome"/>
</dbReference>
<evidence type="ECO:0000256" key="1">
    <source>
        <dbReference type="ARBA" id="ARBA00004651"/>
    </source>
</evidence>
<dbReference type="InterPro" id="IPR000802">
    <property type="entry name" value="Arsenical_pump_ArsB"/>
</dbReference>
<feature type="transmembrane region" description="Helical" evidence="8">
    <location>
        <begin position="32"/>
        <end position="51"/>
    </location>
</feature>
<feature type="transmembrane region" description="Helical" evidence="8">
    <location>
        <begin position="7"/>
        <end position="26"/>
    </location>
</feature>
<evidence type="ECO:0000256" key="6">
    <source>
        <dbReference type="ARBA" id="ARBA00022989"/>
    </source>
</evidence>
<dbReference type="HOGENOM" id="CLU_011920_4_0_9"/>
<accession>F0T274</accession>
<dbReference type="GO" id="GO:0015105">
    <property type="term" value="F:arsenite transmembrane transporter activity"/>
    <property type="evidence" value="ECO:0007669"/>
    <property type="project" value="InterPro"/>
</dbReference>
<feature type="transmembrane region" description="Helical" evidence="8">
    <location>
        <begin position="236"/>
        <end position="253"/>
    </location>
</feature>
<keyword evidence="5 8" id="KW-0812">Transmembrane</keyword>
<evidence type="ECO:0000256" key="7">
    <source>
        <dbReference type="ARBA" id="ARBA00023136"/>
    </source>
</evidence>
<feature type="transmembrane region" description="Helical" evidence="8">
    <location>
        <begin position="372"/>
        <end position="401"/>
    </location>
</feature>
<comment type="subcellular location">
    <subcellularLocation>
        <location evidence="1">Cell membrane</location>
        <topology evidence="1">Multi-pass membrane protein</topology>
    </subcellularLocation>
</comment>
<feature type="transmembrane region" description="Helical" evidence="8">
    <location>
        <begin position="413"/>
        <end position="436"/>
    </location>
</feature>
<keyword evidence="4" id="KW-1003">Cell membrane</keyword>
<evidence type="ECO:0000256" key="8">
    <source>
        <dbReference type="SAM" id="Phobius"/>
    </source>
</evidence>
<dbReference type="EMBL" id="CP002547">
    <property type="protein sequence ID" value="ADY57502.1"/>
    <property type="molecule type" value="Genomic_DNA"/>
</dbReference>
<dbReference type="Pfam" id="PF03600">
    <property type="entry name" value="CitMHS"/>
    <property type="match status" value="1"/>
</dbReference>
<evidence type="ECO:0000259" key="9">
    <source>
        <dbReference type="Pfam" id="PF03600"/>
    </source>
</evidence>
<organism evidence="10 11">
    <name type="scientific">Syntrophobotulus glycolicus (strain DSM 8271 / FlGlyR)</name>
    <dbReference type="NCBI Taxonomy" id="645991"/>
    <lineage>
        <taxon>Bacteria</taxon>
        <taxon>Bacillati</taxon>
        <taxon>Bacillota</taxon>
        <taxon>Clostridia</taxon>
        <taxon>Eubacteriales</taxon>
        <taxon>Desulfitobacteriaceae</taxon>
        <taxon>Syntrophobotulus</taxon>
    </lineage>
</organism>
<dbReference type="PRINTS" id="PR00758">
    <property type="entry name" value="ARSENICPUMP"/>
</dbReference>
<comment type="similarity">
    <text evidence="2">Belongs to the CitM (TC 2.A.11) transporter family.</text>
</comment>
<protein>
    <submittedName>
        <fullName evidence="10">Possible tyrosine transporter P-protein</fullName>
    </submittedName>
</protein>
<evidence type="ECO:0000256" key="3">
    <source>
        <dbReference type="ARBA" id="ARBA00022448"/>
    </source>
</evidence>
<feature type="transmembrane region" description="Helical" evidence="8">
    <location>
        <begin position="108"/>
        <end position="131"/>
    </location>
</feature>
<dbReference type="InterPro" id="IPR051475">
    <property type="entry name" value="Diverse_Ion_Transporter"/>
</dbReference>
<dbReference type="PANTHER" id="PTHR43568">
    <property type="entry name" value="P PROTEIN"/>
    <property type="match status" value="1"/>
</dbReference>
<feature type="transmembrane region" description="Helical" evidence="8">
    <location>
        <begin position="63"/>
        <end position="88"/>
    </location>
</feature>
<evidence type="ECO:0000313" key="11">
    <source>
        <dbReference type="Proteomes" id="UP000007488"/>
    </source>
</evidence>